<protein>
    <recommendedName>
        <fullName evidence="3">MAD2L1-binding protein</fullName>
    </recommendedName>
</protein>
<dbReference type="GO" id="GO:0007096">
    <property type="term" value="P:regulation of exit from mitosis"/>
    <property type="evidence" value="ECO:0007669"/>
    <property type="project" value="InterPro"/>
</dbReference>
<dbReference type="KEGG" id="spu:763298"/>
<keyword evidence="2" id="KW-1185">Reference proteome</keyword>
<name>A0A7M7LLA3_STRPU</name>
<dbReference type="Pfam" id="PF06581">
    <property type="entry name" value="p31comet"/>
    <property type="match status" value="1"/>
</dbReference>
<dbReference type="Proteomes" id="UP000007110">
    <property type="component" value="Unassembled WGS sequence"/>
</dbReference>
<dbReference type="AlphaFoldDB" id="A0A7M7LLA3"/>
<dbReference type="OrthoDB" id="6334764at2759"/>
<dbReference type="InterPro" id="IPR053729">
    <property type="entry name" value="MAD2L1BP_domain_sf"/>
</dbReference>
<dbReference type="GeneID" id="763298"/>
<evidence type="ECO:0000313" key="1">
    <source>
        <dbReference type="EnsemblMetazoa" id="XP_003725995"/>
    </source>
</evidence>
<organism evidence="1 2">
    <name type="scientific">Strongylocentrotus purpuratus</name>
    <name type="common">Purple sea urchin</name>
    <dbReference type="NCBI Taxonomy" id="7668"/>
    <lineage>
        <taxon>Eukaryota</taxon>
        <taxon>Metazoa</taxon>
        <taxon>Echinodermata</taxon>
        <taxon>Eleutherozoa</taxon>
        <taxon>Echinozoa</taxon>
        <taxon>Echinoidea</taxon>
        <taxon>Euechinoidea</taxon>
        <taxon>Echinacea</taxon>
        <taxon>Camarodonta</taxon>
        <taxon>Echinidea</taxon>
        <taxon>Strongylocentrotidae</taxon>
        <taxon>Strongylocentrotus</taxon>
    </lineage>
</organism>
<dbReference type="Gene3D" id="3.30.900.20">
    <property type="match status" value="1"/>
</dbReference>
<evidence type="ECO:0000313" key="2">
    <source>
        <dbReference type="Proteomes" id="UP000007110"/>
    </source>
</evidence>
<dbReference type="InterPro" id="IPR009511">
    <property type="entry name" value="MAD1/Cdc20-bound-Mad2-bd"/>
</dbReference>
<dbReference type="RefSeq" id="XP_003725995.2">
    <property type="nucleotide sequence ID" value="XM_003725947.3"/>
</dbReference>
<dbReference type="EnsemblMetazoa" id="XM_003725947">
    <property type="protein sequence ID" value="XP_003725995"/>
    <property type="gene ID" value="LOC763298"/>
</dbReference>
<dbReference type="PANTHER" id="PTHR15681:SF1">
    <property type="entry name" value="MAD2L1-BINDING PROTEIN"/>
    <property type="match status" value="1"/>
</dbReference>
<accession>A0A7M7LLA3</accession>
<dbReference type="InParanoid" id="A0A7M7LLA3"/>
<reference evidence="1" key="2">
    <citation type="submission" date="2021-01" db="UniProtKB">
        <authorList>
            <consortium name="EnsemblMetazoa"/>
        </authorList>
    </citation>
    <scope>IDENTIFICATION</scope>
</reference>
<proteinExistence type="predicted"/>
<sequence>MATKGDTGSTCNISLNGFVTQTIKSRIVTEILKYLLYHREQIPLPFDQLYFQYERPEVQSNDNKHTLFKKRMTQLLKESQDLFVNIDSLFQDTDVSHIIVLLGSTVISPKEVYHIRFLNNEQTAQTLSVKHCVRSVARSLITSSPLGDSPLPPLTNMVITAHAPRSCNPTWFKPKANFKVPKMGRHCNIDISCGMMHSRVSSEEHIWMQTPSGIKGLKDTVSPKAASDLWCS</sequence>
<dbReference type="PANTHER" id="PTHR15681">
    <property type="entry name" value="MAD2L1-BINDING PROTEIN"/>
    <property type="match status" value="1"/>
</dbReference>
<evidence type="ECO:0008006" key="3">
    <source>
        <dbReference type="Google" id="ProtNLM"/>
    </source>
</evidence>
<dbReference type="OMA" id="KCQQVLM"/>
<reference evidence="2" key="1">
    <citation type="submission" date="2015-02" db="EMBL/GenBank/DDBJ databases">
        <title>Genome sequencing for Strongylocentrotus purpuratus.</title>
        <authorList>
            <person name="Murali S."/>
            <person name="Liu Y."/>
            <person name="Vee V."/>
            <person name="English A."/>
            <person name="Wang M."/>
            <person name="Skinner E."/>
            <person name="Han Y."/>
            <person name="Muzny D.M."/>
            <person name="Worley K.C."/>
            <person name="Gibbs R.A."/>
        </authorList>
    </citation>
    <scope>NUCLEOTIDE SEQUENCE</scope>
</reference>
<dbReference type="FunCoup" id="A0A7M7LLA3">
    <property type="interactions" value="883"/>
</dbReference>
<dbReference type="GO" id="GO:0005634">
    <property type="term" value="C:nucleus"/>
    <property type="evidence" value="ECO:0000318"/>
    <property type="project" value="GO_Central"/>
</dbReference>
<dbReference type="CTD" id="9587"/>